<dbReference type="EMBL" id="LCWV01000010">
    <property type="protein sequence ID" value="PWI70006.1"/>
    <property type="molecule type" value="Genomic_DNA"/>
</dbReference>
<dbReference type="InterPro" id="IPR045190">
    <property type="entry name" value="MCCB/AccD1-like"/>
</dbReference>
<proteinExistence type="inferred from homology"/>
<dbReference type="PROSITE" id="PS50989">
    <property type="entry name" value="COA_CT_CTER"/>
    <property type="match status" value="1"/>
</dbReference>
<evidence type="ECO:0000256" key="3">
    <source>
        <dbReference type="ARBA" id="ARBA00026116"/>
    </source>
</evidence>
<evidence type="ECO:0000256" key="2">
    <source>
        <dbReference type="ARBA" id="ARBA00025711"/>
    </source>
</evidence>
<evidence type="ECO:0000256" key="6">
    <source>
        <dbReference type="ARBA" id="ARBA00052347"/>
    </source>
</evidence>
<evidence type="ECO:0000259" key="9">
    <source>
        <dbReference type="PROSITE" id="PS50989"/>
    </source>
</evidence>
<gene>
    <name evidence="10" type="ORF">PCL_00150</name>
</gene>
<evidence type="ECO:0000256" key="5">
    <source>
        <dbReference type="ARBA" id="ARBA00031404"/>
    </source>
</evidence>
<evidence type="ECO:0000256" key="1">
    <source>
        <dbReference type="ARBA" id="ARBA00006102"/>
    </source>
</evidence>
<comment type="similarity">
    <text evidence="1">Belongs to the AccD/PCCB family.</text>
</comment>
<dbReference type="GO" id="GO:1905202">
    <property type="term" value="C:methylcrotonoyl-CoA carboxylase complex"/>
    <property type="evidence" value="ECO:0007669"/>
    <property type="project" value="TreeGrafter"/>
</dbReference>
<comment type="catalytic activity">
    <reaction evidence="6">
        <text>3-methylbut-2-enoyl-CoA + hydrogencarbonate + ATP = 3-methyl-(2E)-glutaconyl-CoA + ADP + phosphate + H(+)</text>
        <dbReference type="Rhea" id="RHEA:13589"/>
        <dbReference type="ChEBI" id="CHEBI:15378"/>
        <dbReference type="ChEBI" id="CHEBI:17544"/>
        <dbReference type="ChEBI" id="CHEBI:30616"/>
        <dbReference type="ChEBI" id="CHEBI:43474"/>
        <dbReference type="ChEBI" id="CHEBI:57344"/>
        <dbReference type="ChEBI" id="CHEBI:57346"/>
        <dbReference type="ChEBI" id="CHEBI:456216"/>
        <dbReference type="EC" id="6.4.1.4"/>
    </reaction>
</comment>
<dbReference type="SUPFAM" id="SSF52096">
    <property type="entry name" value="ClpP/crotonase"/>
    <property type="match status" value="2"/>
</dbReference>
<dbReference type="Pfam" id="PF01039">
    <property type="entry name" value="Carboxyl_trans"/>
    <property type="match status" value="1"/>
</dbReference>
<protein>
    <recommendedName>
        <fullName evidence="3">methylcrotonoyl-CoA carboxylase</fullName>
        <ecNumber evidence="3">6.4.1.4</ecNumber>
    </recommendedName>
    <alternativeName>
        <fullName evidence="5">3-methylcrotonyl-CoA carboxylase 2</fullName>
    </alternativeName>
    <alternativeName>
        <fullName evidence="4">3-methylcrotonyl-CoA:carbon dioxide ligase subunit beta</fullName>
    </alternativeName>
</protein>
<feature type="compositionally biased region" description="Low complexity" evidence="7">
    <location>
        <begin position="1"/>
        <end position="14"/>
    </location>
</feature>
<evidence type="ECO:0000256" key="4">
    <source>
        <dbReference type="ARBA" id="ARBA00031237"/>
    </source>
</evidence>
<organism evidence="10 11">
    <name type="scientific">Purpureocillium lilacinum</name>
    <name type="common">Paecilomyces lilacinus</name>
    <dbReference type="NCBI Taxonomy" id="33203"/>
    <lineage>
        <taxon>Eukaryota</taxon>
        <taxon>Fungi</taxon>
        <taxon>Dikarya</taxon>
        <taxon>Ascomycota</taxon>
        <taxon>Pezizomycotina</taxon>
        <taxon>Sordariomycetes</taxon>
        <taxon>Hypocreomycetidae</taxon>
        <taxon>Hypocreales</taxon>
        <taxon>Ophiocordycipitaceae</taxon>
        <taxon>Purpureocillium</taxon>
    </lineage>
</organism>
<dbReference type="FunFam" id="3.90.226.10:FF:000004">
    <property type="entry name" value="Methylcrotonoyl-CoA carboxylase beta chain"/>
    <property type="match status" value="1"/>
</dbReference>
<sequence length="615" mass="65531">MSLSRTSQQAALRLAARRPLRACSSSSSTSSSASSAAAAAQFPCRSRTTATTRRGVAGLTPPHQAAAISRLPTNVDPSSDEYRDNAQQMGEVVSRMQELARRVQRGGPDKARDKHLARNKMLPRDRVTALVDPGSTFLELSPMAGHELYPEADVPAGGIITGVGVVEGVTCVIVANDSTVKGGTYYPITVKKHLRAQAVAQENNLPCIYLVDSGGANLPHQADVFPDKEHFGRIFYNQARMSAKGIPQIAVVMGPCTAGGAYVPAMSDESIIVDGQGHIFLAGPPLVKAATGEVVSPEDLGGGKMHSSVSGVTDYLAVDDAHAITLARRSVANLNWPRGTQASTVPPAETFAEPLYDPEELLGIATTNLRKPMPIREVIARIVDGSEFSEFKRDFGTTLVTGFASIYGQKVGIVANDGILFASSSVKGAHFVELCSQRGIPLVFLQNISGFMVGSASERDGIAKHGAKLVTAVACADVPKFTVVVGGSYGAGNYGMCGRAYSPRFLWMWPNARVGVMGGEQLAAVMETVGQKVDPELKARIDRESDATYSSARLWVRLTPFSTHFLTHANSFCPQDDGIIPPQHTRRYLGLGLRAAMGGRNEVKAGDTKFGVFRM</sequence>
<dbReference type="InterPro" id="IPR029045">
    <property type="entry name" value="ClpP/crotonase-like_dom_sf"/>
</dbReference>
<feature type="region of interest" description="Disordered" evidence="7">
    <location>
        <begin position="1"/>
        <end position="63"/>
    </location>
</feature>
<dbReference type="AlphaFoldDB" id="A0A2U3E695"/>
<feature type="compositionally biased region" description="Low complexity" evidence="7">
    <location>
        <begin position="21"/>
        <end position="54"/>
    </location>
</feature>
<dbReference type="GO" id="GO:0004485">
    <property type="term" value="F:methylcrotonoyl-CoA carboxylase activity"/>
    <property type="evidence" value="ECO:0007669"/>
    <property type="project" value="UniProtKB-EC"/>
</dbReference>
<evidence type="ECO:0000313" key="11">
    <source>
        <dbReference type="Proteomes" id="UP000245956"/>
    </source>
</evidence>
<dbReference type="Proteomes" id="UP000245956">
    <property type="component" value="Unassembled WGS sequence"/>
</dbReference>
<dbReference type="PROSITE" id="PS50980">
    <property type="entry name" value="COA_CT_NTER"/>
    <property type="match status" value="1"/>
</dbReference>
<evidence type="ECO:0000256" key="7">
    <source>
        <dbReference type="SAM" id="MobiDB-lite"/>
    </source>
</evidence>
<dbReference type="FunFam" id="3.90.226.10:FF:000007">
    <property type="entry name" value="Methylcrotonoyl-CoA carboxylase subunit beta"/>
    <property type="match status" value="1"/>
</dbReference>
<evidence type="ECO:0000313" key="10">
    <source>
        <dbReference type="EMBL" id="PWI70006.1"/>
    </source>
</evidence>
<comment type="pathway">
    <text evidence="2">Amino-acid degradation; L-leucine degradation; (S)-3-hydroxy-3-methylglutaryl-CoA from 3-isovaleryl-CoA: step 2/3.</text>
</comment>
<feature type="domain" description="CoA carboxyltransferase C-terminal" evidence="9">
    <location>
        <begin position="357"/>
        <end position="608"/>
    </location>
</feature>
<dbReference type="GO" id="GO:0006552">
    <property type="term" value="P:L-leucine catabolic process"/>
    <property type="evidence" value="ECO:0007669"/>
    <property type="project" value="UniProtKB-UniPathway"/>
</dbReference>
<dbReference type="PANTHER" id="PTHR22855">
    <property type="entry name" value="ACETYL, PROPIONYL, PYRUVATE, AND GLUTACONYL CARBOXYLASE-RELATED"/>
    <property type="match status" value="1"/>
</dbReference>
<dbReference type="EC" id="6.4.1.4" evidence="3"/>
<dbReference type="InterPro" id="IPR034733">
    <property type="entry name" value="AcCoA_carboxyl_beta"/>
</dbReference>
<comment type="caution">
    <text evidence="10">The sequence shown here is derived from an EMBL/GenBank/DDBJ whole genome shotgun (WGS) entry which is preliminary data.</text>
</comment>
<dbReference type="InterPro" id="IPR011763">
    <property type="entry name" value="COA_CT_C"/>
</dbReference>
<feature type="domain" description="CoA carboxyltransferase N-terminal" evidence="8">
    <location>
        <begin position="89"/>
        <end position="346"/>
    </location>
</feature>
<evidence type="ECO:0000259" key="8">
    <source>
        <dbReference type="PROSITE" id="PS50980"/>
    </source>
</evidence>
<dbReference type="PANTHER" id="PTHR22855:SF13">
    <property type="entry name" value="METHYLCROTONOYL-COA CARBOXYLASE BETA CHAIN, MITOCHONDRIAL"/>
    <property type="match status" value="1"/>
</dbReference>
<dbReference type="GO" id="GO:0005739">
    <property type="term" value="C:mitochondrion"/>
    <property type="evidence" value="ECO:0007669"/>
    <property type="project" value="TreeGrafter"/>
</dbReference>
<dbReference type="Gene3D" id="3.90.226.10">
    <property type="entry name" value="2-enoyl-CoA Hydratase, Chain A, domain 1"/>
    <property type="match status" value="2"/>
</dbReference>
<accession>A0A2U3E695</accession>
<name>A0A2U3E695_PURLI</name>
<dbReference type="InterPro" id="IPR011762">
    <property type="entry name" value="COA_CT_N"/>
</dbReference>
<dbReference type="UniPathway" id="UPA00363">
    <property type="reaction ID" value="UER00861"/>
</dbReference>
<reference evidence="10 11" key="1">
    <citation type="journal article" date="2016" name="Front. Microbiol.">
        <title>Genome and transcriptome sequences reveal the specific parasitism of the nematophagous Purpureocillium lilacinum 36-1.</title>
        <authorList>
            <person name="Xie J."/>
            <person name="Li S."/>
            <person name="Mo C."/>
            <person name="Xiao X."/>
            <person name="Peng D."/>
            <person name="Wang G."/>
            <person name="Xiao Y."/>
        </authorList>
    </citation>
    <scope>NUCLEOTIDE SEQUENCE [LARGE SCALE GENOMIC DNA]</scope>
    <source>
        <strain evidence="10 11">36-1</strain>
    </source>
</reference>